<dbReference type="Proteomes" id="UP001159363">
    <property type="component" value="Chromosome 1"/>
</dbReference>
<evidence type="ECO:0000256" key="1">
    <source>
        <dbReference type="SAM" id="MobiDB-lite"/>
    </source>
</evidence>
<dbReference type="EMBL" id="JARBHB010000001">
    <property type="protein sequence ID" value="KAJ8895130.1"/>
    <property type="molecule type" value="Genomic_DNA"/>
</dbReference>
<feature type="compositionally biased region" description="Basic and acidic residues" evidence="1">
    <location>
        <begin position="399"/>
        <end position="408"/>
    </location>
</feature>
<gene>
    <name evidence="2" type="ORF">PR048_000455</name>
</gene>
<evidence type="ECO:0000313" key="3">
    <source>
        <dbReference type="Proteomes" id="UP001159363"/>
    </source>
</evidence>
<reference evidence="2 3" key="1">
    <citation type="submission" date="2023-02" db="EMBL/GenBank/DDBJ databases">
        <title>LHISI_Scaffold_Assembly.</title>
        <authorList>
            <person name="Stuart O.P."/>
            <person name="Cleave R."/>
            <person name="Magrath M.J.L."/>
            <person name="Mikheyev A.S."/>
        </authorList>
    </citation>
    <scope>NUCLEOTIDE SEQUENCE [LARGE SCALE GENOMIC DNA]</scope>
    <source>
        <strain evidence="2">Daus_M_001</strain>
        <tissue evidence="2">Leg muscle</tissue>
    </source>
</reference>
<proteinExistence type="predicted"/>
<keyword evidence="3" id="KW-1185">Reference proteome</keyword>
<feature type="region of interest" description="Disordered" evidence="1">
    <location>
        <begin position="381"/>
        <end position="421"/>
    </location>
</feature>
<sequence length="730" mass="82043">MPPELKLIPFISVGGDVLCCEVEDYNNFREIEKIRDLDYSAVANVTTNYVHMFIEQWMESILSPKDNGNFVHLSQCLHAGYAAYCHRREVKLNRKFKGERRKARLALHQLKNVFLPLLTKAYNLSIRSVTPTLQRPPRTPLSFRKLCWQWTLGRELKSVRWDLQSDVCGYPVVGLSTLVKPSLCTQCNNRTRESSLFASLALLDAILPGAKITLNYGSRIRTPVRLLASHQGESGSIPSWATRRFSQEGIVPDDAAGRRVFSGISRRPPPYHSGAAPFSSHLTLICSRDFVVESRPNLSTQLDPDLERMPRPDSMRTVGVVSLLAVAVLLTSAHQFQDSSRYGKRDEVAVPKDLMHGPPDLQILIPLNTASVEHNTSSCWSTVRRSPRKAPPTNGIVQHDSHLRKSGDPGRGLSPVHLGGRQQAGWTTSKAGSFLKQAHITLASYHRLRPHFTQFVIADGQTRSGTQYVVQRNDTFILTLINAQINFLGKVAAVVQWSDYLPPTEANRARFPAVSLPRIFARGNRAGRCRWSAGFLGDLPFPLPLHSAPYSPLFTPTVSQAPHDKSRPNKFLLPPTPCHPQRGNSNCGAETSSGDMFANYSRWRASLTARRRGARLPTYRRANIVRRHVFASSGTDEERRRGGEIWAALSIEFLRASEGEARLVWSSGRNERPGETGDPRENHPTSGDIRYDYHMPKFAERPRRKSNPVQQGKGDRREDLARHTEYLVWV</sequence>
<evidence type="ECO:0000313" key="2">
    <source>
        <dbReference type="EMBL" id="KAJ8895130.1"/>
    </source>
</evidence>
<name>A0ABQ9IEN4_9NEOP</name>
<organism evidence="2 3">
    <name type="scientific">Dryococelus australis</name>
    <dbReference type="NCBI Taxonomy" id="614101"/>
    <lineage>
        <taxon>Eukaryota</taxon>
        <taxon>Metazoa</taxon>
        <taxon>Ecdysozoa</taxon>
        <taxon>Arthropoda</taxon>
        <taxon>Hexapoda</taxon>
        <taxon>Insecta</taxon>
        <taxon>Pterygota</taxon>
        <taxon>Neoptera</taxon>
        <taxon>Polyneoptera</taxon>
        <taxon>Phasmatodea</taxon>
        <taxon>Verophasmatodea</taxon>
        <taxon>Anareolatae</taxon>
        <taxon>Phasmatidae</taxon>
        <taxon>Eurycanthinae</taxon>
        <taxon>Dryococelus</taxon>
    </lineage>
</organism>
<comment type="caution">
    <text evidence="2">The sequence shown here is derived from an EMBL/GenBank/DDBJ whole genome shotgun (WGS) entry which is preliminary data.</text>
</comment>
<feature type="region of interest" description="Disordered" evidence="1">
    <location>
        <begin position="665"/>
        <end position="719"/>
    </location>
</feature>
<feature type="compositionally biased region" description="Basic and acidic residues" evidence="1">
    <location>
        <begin position="669"/>
        <end position="701"/>
    </location>
</feature>
<protein>
    <submittedName>
        <fullName evidence="2">Uncharacterized protein</fullName>
    </submittedName>
</protein>
<accession>A0ABQ9IEN4</accession>